<gene>
    <name evidence="1" type="ORF">QAD02_011946</name>
</gene>
<evidence type="ECO:0000313" key="1">
    <source>
        <dbReference type="EMBL" id="KAJ8676160.1"/>
    </source>
</evidence>
<reference evidence="1" key="1">
    <citation type="submission" date="2023-04" db="EMBL/GenBank/DDBJ databases">
        <title>A chromosome-level genome assembly of the parasitoid wasp Eretmocerus hayati.</title>
        <authorList>
            <person name="Zhong Y."/>
            <person name="Liu S."/>
            <person name="Liu Y."/>
        </authorList>
    </citation>
    <scope>NUCLEOTIDE SEQUENCE</scope>
    <source>
        <strain evidence="1">ZJU_SS_LIU_2023</strain>
    </source>
</reference>
<name>A0ACC2NY86_9HYME</name>
<dbReference type="Proteomes" id="UP001239111">
    <property type="component" value="Chromosome 2"/>
</dbReference>
<organism evidence="1 2">
    <name type="scientific">Eretmocerus hayati</name>
    <dbReference type="NCBI Taxonomy" id="131215"/>
    <lineage>
        <taxon>Eukaryota</taxon>
        <taxon>Metazoa</taxon>
        <taxon>Ecdysozoa</taxon>
        <taxon>Arthropoda</taxon>
        <taxon>Hexapoda</taxon>
        <taxon>Insecta</taxon>
        <taxon>Pterygota</taxon>
        <taxon>Neoptera</taxon>
        <taxon>Endopterygota</taxon>
        <taxon>Hymenoptera</taxon>
        <taxon>Apocrita</taxon>
        <taxon>Proctotrupomorpha</taxon>
        <taxon>Chalcidoidea</taxon>
        <taxon>Aphelinidae</taxon>
        <taxon>Aphelininae</taxon>
        <taxon>Eretmocerus</taxon>
    </lineage>
</organism>
<comment type="caution">
    <text evidence="1">The sequence shown here is derived from an EMBL/GenBank/DDBJ whole genome shotgun (WGS) entry which is preliminary data.</text>
</comment>
<sequence length="144" mass="16351">MVRVSTRMNDNGPKPIRRIDIARTDTGFHTRVSTEQKHTNTDKNGRIHGVSPSTASYPKRSRTGRYRLAQRNELEKTDKGKSSPLGLTKKDQVEQKCTVMNKNRLIKDLYEHGLSTHTNKRKANKANKGSMRTDTGGIELIYNN</sequence>
<dbReference type="EMBL" id="CM056742">
    <property type="protein sequence ID" value="KAJ8676160.1"/>
    <property type="molecule type" value="Genomic_DNA"/>
</dbReference>
<protein>
    <submittedName>
        <fullName evidence="1">Uncharacterized protein</fullName>
    </submittedName>
</protein>
<accession>A0ACC2NY86</accession>
<evidence type="ECO:0000313" key="2">
    <source>
        <dbReference type="Proteomes" id="UP001239111"/>
    </source>
</evidence>
<proteinExistence type="predicted"/>
<keyword evidence="2" id="KW-1185">Reference proteome</keyword>